<dbReference type="Gene3D" id="3.20.20.300">
    <property type="entry name" value="Glycoside hydrolase, family 3, N-terminal domain"/>
    <property type="match status" value="1"/>
</dbReference>
<dbReference type="InterPro" id="IPR036962">
    <property type="entry name" value="Glyco_hydro_3_N_sf"/>
</dbReference>
<keyword evidence="2 4" id="KW-0378">Hydrolase</keyword>
<dbReference type="OrthoDB" id="3187421at2"/>
<sequence length="795" mass="84417">MSTETYRDTHLPTDHRADLLLREMSLEEKCGQLTSVMPWSVIRADGSDAEGVDEVLAAPPGHVAQLIADDPADLARLAGEIQHRFVTRTRLGIPVLLHAEALNGFLAGGHMVFPTAIGLAATFSPDLVEEMAGLIRRQMRRTGFRHALSPVMDVALDPRWGRVHETYGEDPYVAAAFSVAYTRGLQGTDLAEGVIATGKHFLGYAVTAGGRNQSAFEAGSRLTRDLYAYPFEAAIRLAGLKSVMNSYSDVDGIPAGISPEVLTDLLRGTLGFDGFVSSDYGTLDQVVNRQRAASTPSEAGRLAITAGLDVELPTQFGYGSVLAAEVEQGNLDVREVDACVRRVLRAKFELGLFENPHPQEHIDVAAVAREGVALSQELARRSVVLVKNDGVLPLSRSLDVAVIGPHAGTALRQFPAYTYPAWRETLANWDHSTMAGAEGAGASWHEPLFPPVDAETLVRERHGARPLAAEVAEFAGAVRTEQGCSFTQAPTPDAVERAVDAARRSDVVVLALGGASLWFTGERTEGEDSDSADIALPAAQIKLAEAVAAVGRPLVVVLVQGRAYALPAVVRDAAAIVVSTFGGPFGAKAVAEVLFGAVNPGGNLPYSIPRHSGQIPVHHHQKAGTGYRSPLPGQLTQHYLDMDATPLYAFGHGLSYTGFGLGDLACDPEVDTAGVARISATVTNTGKVEGAAVVQLYVRVNASRVTRPAQQLAGFLRVELAPGKAGRVTFRVAAAQLGHTNLARSFAVEPAHVEFFLGFGSDDRGLEGTFELSGSPRSLSGAERSFLSEATVENL</sequence>
<evidence type="ECO:0000313" key="4">
    <source>
        <dbReference type="EMBL" id="RSM43237.1"/>
    </source>
</evidence>
<dbReference type="Pfam" id="PF01915">
    <property type="entry name" value="Glyco_hydro_3_C"/>
    <property type="match status" value="1"/>
</dbReference>
<comment type="caution">
    <text evidence="4">The sequence shown here is derived from an EMBL/GenBank/DDBJ whole genome shotgun (WGS) entry which is preliminary data.</text>
</comment>
<evidence type="ECO:0000259" key="3">
    <source>
        <dbReference type="SMART" id="SM01217"/>
    </source>
</evidence>
<dbReference type="InterPro" id="IPR017853">
    <property type="entry name" value="GH"/>
</dbReference>
<dbReference type="InterPro" id="IPR026891">
    <property type="entry name" value="Fn3-like"/>
</dbReference>
<dbReference type="SUPFAM" id="SSF51445">
    <property type="entry name" value="(Trans)glycosidases"/>
    <property type="match status" value="1"/>
</dbReference>
<organism evidence="4 5">
    <name type="scientific">Amycolatopsis balhimycina DSM 5908</name>
    <dbReference type="NCBI Taxonomy" id="1081091"/>
    <lineage>
        <taxon>Bacteria</taxon>
        <taxon>Bacillati</taxon>
        <taxon>Actinomycetota</taxon>
        <taxon>Actinomycetes</taxon>
        <taxon>Pseudonocardiales</taxon>
        <taxon>Pseudonocardiaceae</taxon>
        <taxon>Amycolatopsis</taxon>
    </lineage>
</organism>
<feature type="domain" description="Fibronectin type III-like" evidence="3">
    <location>
        <begin position="692"/>
        <end position="761"/>
    </location>
</feature>
<reference evidence="4 5" key="1">
    <citation type="submission" date="2018-05" db="EMBL/GenBank/DDBJ databases">
        <title>Evolution of GPA BGCs.</title>
        <authorList>
            <person name="Waglechner N."/>
            <person name="Wright G.D."/>
        </authorList>
    </citation>
    <scope>NUCLEOTIDE SEQUENCE [LARGE SCALE GENOMIC DNA]</scope>
    <source>
        <strain evidence="4 5">DSM 5908</strain>
    </source>
</reference>
<evidence type="ECO:0000313" key="5">
    <source>
        <dbReference type="Proteomes" id="UP000286716"/>
    </source>
</evidence>
<evidence type="ECO:0000256" key="1">
    <source>
        <dbReference type="ARBA" id="ARBA00005336"/>
    </source>
</evidence>
<dbReference type="GO" id="GO:0005975">
    <property type="term" value="P:carbohydrate metabolic process"/>
    <property type="evidence" value="ECO:0007669"/>
    <property type="project" value="InterPro"/>
</dbReference>
<dbReference type="Proteomes" id="UP000286716">
    <property type="component" value="Unassembled WGS sequence"/>
</dbReference>
<accession>A0A428WJH8</accession>
<dbReference type="AlphaFoldDB" id="A0A428WJH8"/>
<dbReference type="PRINTS" id="PR00133">
    <property type="entry name" value="GLHYDRLASE3"/>
</dbReference>
<keyword evidence="5" id="KW-1185">Reference proteome</keyword>
<dbReference type="SUPFAM" id="SSF52279">
    <property type="entry name" value="Beta-D-glucan exohydrolase, C-terminal domain"/>
    <property type="match status" value="1"/>
</dbReference>
<protein>
    <submittedName>
        <fullName evidence="4">Glycoside hydrolase family 3 protein</fullName>
    </submittedName>
</protein>
<evidence type="ECO:0000256" key="2">
    <source>
        <dbReference type="ARBA" id="ARBA00022801"/>
    </source>
</evidence>
<dbReference type="Gene3D" id="3.40.50.1700">
    <property type="entry name" value="Glycoside hydrolase family 3 C-terminal domain"/>
    <property type="match status" value="1"/>
</dbReference>
<comment type="similarity">
    <text evidence="1">Belongs to the glycosyl hydrolase 3 family.</text>
</comment>
<dbReference type="EMBL" id="QHHU01000026">
    <property type="protein sequence ID" value="RSM43237.1"/>
    <property type="molecule type" value="Genomic_DNA"/>
</dbReference>
<gene>
    <name evidence="4" type="ORF">DMA12_19740</name>
</gene>
<dbReference type="GO" id="GO:0004553">
    <property type="term" value="F:hydrolase activity, hydrolyzing O-glycosyl compounds"/>
    <property type="evidence" value="ECO:0007669"/>
    <property type="project" value="InterPro"/>
</dbReference>
<name>A0A428WJH8_AMYBA</name>
<dbReference type="InterPro" id="IPR013783">
    <property type="entry name" value="Ig-like_fold"/>
</dbReference>
<dbReference type="PANTHER" id="PTHR42715">
    <property type="entry name" value="BETA-GLUCOSIDASE"/>
    <property type="match status" value="1"/>
</dbReference>
<dbReference type="InterPro" id="IPR050288">
    <property type="entry name" value="Cellulose_deg_GH3"/>
</dbReference>
<dbReference type="Pfam" id="PF14310">
    <property type="entry name" value="Fn3-like"/>
    <property type="match status" value="1"/>
</dbReference>
<dbReference type="PANTHER" id="PTHR42715:SF10">
    <property type="entry name" value="BETA-GLUCOSIDASE"/>
    <property type="match status" value="1"/>
</dbReference>
<dbReference type="InterPro" id="IPR001764">
    <property type="entry name" value="Glyco_hydro_3_N"/>
</dbReference>
<dbReference type="InterPro" id="IPR036881">
    <property type="entry name" value="Glyco_hydro_3_C_sf"/>
</dbReference>
<proteinExistence type="inferred from homology"/>
<dbReference type="InterPro" id="IPR002772">
    <property type="entry name" value="Glyco_hydro_3_C"/>
</dbReference>
<dbReference type="Gene3D" id="2.60.40.10">
    <property type="entry name" value="Immunoglobulins"/>
    <property type="match status" value="1"/>
</dbReference>
<dbReference type="Pfam" id="PF00933">
    <property type="entry name" value="Glyco_hydro_3"/>
    <property type="match status" value="1"/>
</dbReference>
<dbReference type="SMART" id="SM01217">
    <property type="entry name" value="Fn3_like"/>
    <property type="match status" value="1"/>
</dbReference>